<evidence type="ECO:0000256" key="6">
    <source>
        <dbReference type="HAMAP-Rule" id="MF_00693"/>
    </source>
</evidence>
<dbReference type="Proteomes" id="UP000315995">
    <property type="component" value="Chromosome"/>
</dbReference>
<dbReference type="Gene3D" id="1.10.10.200">
    <property type="match status" value="1"/>
</dbReference>
<dbReference type="InterPro" id="IPR048300">
    <property type="entry name" value="TACO1_YebC-like_2nd/3rd_dom"/>
</dbReference>
<dbReference type="NCBIfam" id="NF001030">
    <property type="entry name" value="PRK00110.1"/>
    <property type="match status" value="1"/>
</dbReference>
<reference evidence="9 10" key="1">
    <citation type="submission" date="2019-06" db="EMBL/GenBank/DDBJ databases">
        <title>Persicimonas caeni gen. nov., sp. nov., a predatory bacterium isolated from solar saltern.</title>
        <authorList>
            <person name="Wang S."/>
        </authorList>
    </citation>
    <scope>NUCLEOTIDE SEQUENCE [LARGE SCALE GENOMIC DNA]</scope>
    <source>
        <strain evidence="9 10">YN101</strain>
    </source>
</reference>
<dbReference type="InterPro" id="IPR017856">
    <property type="entry name" value="Integrase-like_N"/>
</dbReference>
<dbReference type="HAMAP" id="MF_00693">
    <property type="entry name" value="Transcrip_reg_TACO1"/>
    <property type="match status" value="1"/>
</dbReference>
<dbReference type="NCBIfam" id="TIGR01033">
    <property type="entry name" value="YebC/PmpR family DNA-binding transcriptional regulator"/>
    <property type="match status" value="1"/>
</dbReference>
<evidence type="ECO:0000259" key="7">
    <source>
        <dbReference type="Pfam" id="PF01709"/>
    </source>
</evidence>
<name>A0A4Y6PU89_PERCE</name>
<dbReference type="SUPFAM" id="SSF75625">
    <property type="entry name" value="YebC-like"/>
    <property type="match status" value="1"/>
</dbReference>
<dbReference type="NCBIfam" id="NF009044">
    <property type="entry name" value="PRK12378.1"/>
    <property type="match status" value="1"/>
</dbReference>
<dbReference type="EMBL" id="CP041186">
    <property type="protein sequence ID" value="QDG51891.1"/>
    <property type="molecule type" value="Genomic_DNA"/>
</dbReference>
<accession>A0A4Y6PU89</accession>
<dbReference type="InterPro" id="IPR026564">
    <property type="entry name" value="Transcrip_reg_TACO1-like_dom3"/>
</dbReference>
<dbReference type="GO" id="GO:0003677">
    <property type="term" value="F:DNA binding"/>
    <property type="evidence" value="ECO:0007669"/>
    <property type="project" value="UniProtKB-UniRule"/>
</dbReference>
<keyword evidence="10" id="KW-1185">Reference proteome</keyword>
<organism evidence="9 10">
    <name type="scientific">Persicimonas caeni</name>
    <dbReference type="NCBI Taxonomy" id="2292766"/>
    <lineage>
        <taxon>Bacteria</taxon>
        <taxon>Deltaproteobacteria</taxon>
        <taxon>Bradymonadales</taxon>
        <taxon>Bradymonadaceae</taxon>
        <taxon>Persicimonas</taxon>
    </lineage>
</organism>
<dbReference type="OrthoDB" id="9781053at2"/>
<dbReference type="GO" id="GO:0005829">
    <property type="term" value="C:cytosol"/>
    <property type="evidence" value="ECO:0007669"/>
    <property type="project" value="TreeGrafter"/>
</dbReference>
<feature type="domain" description="TACO1/YebC-like second and third" evidence="7">
    <location>
        <begin position="82"/>
        <end position="239"/>
    </location>
</feature>
<evidence type="ECO:0000256" key="1">
    <source>
        <dbReference type="ARBA" id="ARBA00008724"/>
    </source>
</evidence>
<dbReference type="Pfam" id="PF20772">
    <property type="entry name" value="TACO1_YebC_N"/>
    <property type="match status" value="1"/>
</dbReference>
<dbReference type="InterPro" id="IPR029072">
    <property type="entry name" value="YebC-like"/>
</dbReference>
<comment type="similarity">
    <text evidence="1 6">Belongs to the TACO1 family.</text>
</comment>
<dbReference type="Gene3D" id="3.30.70.980">
    <property type="match status" value="2"/>
</dbReference>
<evidence type="ECO:0000313" key="9">
    <source>
        <dbReference type="EMBL" id="QDG51891.1"/>
    </source>
</evidence>
<comment type="subcellular location">
    <subcellularLocation>
        <location evidence="6">Cytoplasm</location>
    </subcellularLocation>
</comment>
<dbReference type="Pfam" id="PF01709">
    <property type="entry name" value="Transcrip_reg"/>
    <property type="match status" value="1"/>
</dbReference>
<feature type="domain" description="TACO1/YebC-like N-terminal" evidence="8">
    <location>
        <begin position="5"/>
        <end position="76"/>
    </location>
</feature>
<evidence type="ECO:0000259" key="8">
    <source>
        <dbReference type="Pfam" id="PF20772"/>
    </source>
</evidence>
<keyword evidence="5 6" id="KW-0804">Transcription</keyword>
<evidence type="ECO:0000256" key="2">
    <source>
        <dbReference type="ARBA" id="ARBA00022490"/>
    </source>
</evidence>
<dbReference type="InterPro" id="IPR049083">
    <property type="entry name" value="TACO1_YebC_N"/>
</dbReference>
<keyword evidence="3 6" id="KW-0805">Transcription regulation</keyword>
<proteinExistence type="inferred from homology"/>
<dbReference type="InterPro" id="IPR002876">
    <property type="entry name" value="Transcrip_reg_TACO1-like"/>
</dbReference>
<dbReference type="GO" id="GO:0006355">
    <property type="term" value="P:regulation of DNA-templated transcription"/>
    <property type="evidence" value="ECO:0007669"/>
    <property type="project" value="UniProtKB-UniRule"/>
</dbReference>
<sequence length="252" mass="28089">MAGHSKWANIKHKKAREDAKRGKIFSKLVKKITSAARRGGGDPDINNELRLFIDKAKDANMPKDNIERAIKKGTGELEGVSYDEFTYEGYGPGGVAIFLTGATDNRNRTVAEIRHMFSERNGNLGESGCVNWMFKDRGLLSISEEKVEDLENLMEVALENGAVDFEQEDGVVTIQTEVADYMAMRTALEEAGYDEFMTDEITKLADNHIAPDLSTVETNLALIEELEDHDDIENVYHNLELSDDVAEQLAAE</sequence>
<accession>A0A5B8Y596</accession>
<dbReference type="RefSeq" id="WP_141198371.1">
    <property type="nucleotide sequence ID" value="NZ_CP041186.1"/>
</dbReference>
<protein>
    <recommendedName>
        <fullName evidence="6">Probable transcriptional regulatory protein FIV42_14420</fullName>
    </recommendedName>
</protein>
<evidence type="ECO:0000256" key="4">
    <source>
        <dbReference type="ARBA" id="ARBA00023125"/>
    </source>
</evidence>
<keyword evidence="4 6" id="KW-0238">DNA-binding</keyword>
<keyword evidence="2 6" id="KW-0963">Cytoplasm</keyword>
<evidence type="ECO:0000256" key="5">
    <source>
        <dbReference type="ARBA" id="ARBA00023163"/>
    </source>
</evidence>
<evidence type="ECO:0000256" key="3">
    <source>
        <dbReference type="ARBA" id="ARBA00023015"/>
    </source>
</evidence>
<dbReference type="AlphaFoldDB" id="A0A4Y6PU89"/>
<gene>
    <name evidence="9" type="ORF">FIV42_14420</name>
</gene>
<evidence type="ECO:0000313" key="10">
    <source>
        <dbReference type="Proteomes" id="UP000315995"/>
    </source>
</evidence>
<dbReference type="FunFam" id="1.10.10.200:FF:000002">
    <property type="entry name" value="Probable transcriptional regulatory protein CLM62_37755"/>
    <property type="match status" value="1"/>
</dbReference>
<dbReference type="PANTHER" id="PTHR12532">
    <property type="entry name" value="TRANSLATIONAL ACTIVATOR OF CYTOCHROME C OXIDASE 1"/>
    <property type="match status" value="1"/>
</dbReference>
<dbReference type="PANTHER" id="PTHR12532:SF6">
    <property type="entry name" value="TRANSCRIPTIONAL REGULATORY PROTEIN YEBC-RELATED"/>
    <property type="match status" value="1"/>
</dbReference>